<gene>
    <name evidence="1" type="ORF">B0T16DRAFT_494041</name>
</gene>
<keyword evidence="2" id="KW-1185">Reference proteome</keyword>
<evidence type="ECO:0000313" key="2">
    <source>
        <dbReference type="Proteomes" id="UP001174936"/>
    </source>
</evidence>
<organism evidence="1 2">
    <name type="scientific">Cercophora newfieldiana</name>
    <dbReference type="NCBI Taxonomy" id="92897"/>
    <lineage>
        <taxon>Eukaryota</taxon>
        <taxon>Fungi</taxon>
        <taxon>Dikarya</taxon>
        <taxon>Ascomycota</taxon>
        <taxon>Pezizomycotina</taxon>
        <taxon>Sordariomycetes</taxon>
        <taxon>Sordariomycetidae</taxon>
        <taxon>Sordariales</taxon>
        <taxon>Lasiosphaeriaceae</taxon>
        <taxon>Cercophora</taxon>
    </lineage>
</organism>
<dbReference type="EMBL" id="JAULSV010000005">
    <property type="protein sequence ID" value="KAK0642878.1"/>
    <property type="molecule type" value="Genomic_DNA"/>
</dbReference>
<proteinExistence type="predicted"/>
<dbReference type="AlphaFoldDB" id="A0AA40CMI9"/>
<evidence type="ECO:0000313" key="1">
    <source>
        <dbReference type="EMBL" id="KAK0642878.1"/>
    </source>
</evidence>
<comment type="caution">
    <text evidence="1">The sequence shown here is derived from an EMBL/GenBank/DDBJ whole genome shotgun (WGS) entry which is preliminary data.</text>
</comment>
<protein>
    <submittedName>
        <fullName evidence="1">Uncharacterized protein</fullName>
    </submittedName>
</protein>
<dbReference type="Proteomes" id="UP001174936">
    <property type="component" value="Unassembled WGS sequence"/>
</dbReference>
<accession>A0AA40CMI9</accession>
<sequence>MGSLNNRVRDVSAAADPWVALENWLGSGNPVNHHAFGVGGGPEDPLNERTKARTTQRRIDEATRKIAETDCLGALEKLVLDEALTRSLLSDNRGEVGRYHILEQGLHHPNVGYMRTRWIRNYRQLSLAAEHRIEQNRLDLQLLQSKIRFIRTNAAKHVTDQAALDSFEISNDDWIDHVIALEGITEPKEVQSIKIRASDIGPIWKFDSGLQEVVPYDFVSAVPPDRFMAELLVTLSSGEWRRLRSFTVACLVRLAQYVATAESLDIPFVRATVDAAAEAAKWQITDATDPSSLMFRLGVCQIVAVMVNRWPSALDLSTLHNISSSANDWRYQGAKGAGTIMMAALDSRRLLRFLRAGSPSEPIGQIAQVPPGFYLMVNISARTVQAVTEPRFPIQGHDGMTAVVHPNRGLIIEPEDDTRIPWWVRCVGGTLPVLVLQPH</sequence>
<reference evidence="1" key="1">
    <citation type="submission" date="2023-06" db="EMBL/GenBank/DDBJ databases">
        <title>Genome-scale phylogeny and comparative genomics of the fungal order Sordariales.</title>
        <authorList>
            <consortium name="Lawrence Berkeley National Laboratory"/>
            <person name="Hensen N."/>
            <person name="Bonometti L."/>
            <person name="Westerberg I."/>
            <person name="Brannstrom I.O."/>
            <person name="Guillou S."/>
            <person name="Cros-Aarteil S."/>
            <person name="Calhoun S."/>
            <person name="Haridas S."/>
            <person name="Kuo A."/>
            <person name="Mondo S."/>
            <person name="Pangilinan J."/>
            <person name="Riley R."/>
            <person name="Labutti K."/>
            <person name="Andreopoulos B."/>
            <person name="Lipzen A."/>
            <person name="Chen C."/>
            <person name="Yanf M."/>
            <person name="Daum C."/>
            <person name="Ng V."/>
            <person name="Clum A."/>
            <person name="Steindorff A."/>
            <person name="Ohm R."/>
            <person name="Martin F."/>
            <person name="Silar P."/>
            <person name="Natvig D."/>
            <person name="Lalanne C."/>
            <person name="Gautier V."/>
            <person name="Ament-Velasquez S.L."/>
            <person name="Kruys A."/>
            <person name="Hutchinson M.I."/>
            <person name="Powell A.J."/>
            <person name="Barry K."/>
            <person name="Miller A.N."/>
            <person name="Grigoriev I.V."/>
            <person name="Debuchy R."/>
            <person name="Gladieux P."/>
            <person name="Thoren M.H."/>
            <person name="Johannesson H."/>
        </authorList>
    </citation>
    <scope>NUCLEOTIDE SEQUENCE</scope>
    <source>
        <strain evidence="1">SMH2532-1</strain>
    </source>
</reference>
<name>A0AA40CMI9_9PEZI</name>